<name>L0F3R3_DESDL</name>
<keyword evidence="5" id="KW-1278">Translocase</keyword>
<feature type="domain" description="NADP transhydrogenase beta-like" evidence="11">
    <location>
        <begin position="471"/>
        <end position="640"/>
    </location>
</feature>
<evidence type="ECO:0000313" key="12">
    <source>
        <dbReference type="EMBL" id="AGA67817.1"/>
    </source>
</evidence>
<dbReference type="HOGENOM" id="CLU_007866_2_1_9"/>
<evidence type="ECO:0000256" key="4">
    <source>
        <dbReference type="ARBA" id="ARBA00022857"/>
    </source>
</evidence>
<feature type="transmembrane region" description="Helical" evidence="10">
    <location>
        <begin position="235"/>
        <end position="255"/>
    </location>
</feature>
<dbReference type="Gene3D" id="3.40.50.1220">
    <property type="entry name" value="TPP-binding domain"/>
    <property type="match status" value="2"/>
</dbReference>
<dbReference type="InterPro" id="IPR034300">
    <property type="entry name" value="PNTB-like"/>
</dbReference>
<keyword evidence="13" id="KW-1185">Reference proteome</keyword>
<organism evidence="12 13">
    <name type="scientific">Desulfitobacterium dichloroeliminans (strain LMG P-21439 / DCA1)</name>
    <dbReference type="NCBI Taxonomy" id="871963"/>
    <lineage>
        <taxon>Bacteria</taxon>
        <taxon>Bacillati</taxon>
        <taxon>Bacillota</taxon>
        <taxon>Clostridia</taxon>
        <taxon>Eubacteriales</taxon>
        <taxon>Desulfitobacteriaceae</taxon>
        <taxon>Desulfitobacterium</taxon>
    </lineage>
</organism>
<dbReference type="Proteomes" id="UP000010797">
    <property type="component" value="Chromosome"/>
</dbReference>
<keyword evidence="3 10" id="KW-0812">Transmembrane</keyword>
<feature type="transmembrane region" description="Helical" evidence="10">
    <location>
        <begin position="91"/>
        <end position="111"/>
    </location>
</feature>
<feature type="domain" description="NADP transhydrogenase beta-like" evidence="11">
    <location>
        <begin position="14"/>
        <end position="459"/>
    </location>
</feature>
<evidence type="ECO:0000259" key="11">
    <source>
        <dbReference type="Pfam" id="PF02233"/>
    </source>
</evidence>
<keyword evidence="4" id="KW-0521">NADP</keyword>
<dbReference type="Pfam" id="PF02233">
    <property type="entry name" value="PNTB"/>
    <property type="match status" value="2"/>
</dbReference>
<dbReference type="RefSeq" id="WP_015260824.1">
    <property type="nucleotide sequence ID" value="NC_019903.1"/>
</dbReference>
<comment type="catalytic activity">
    <reaction evidence="9">
        <text>NAD(+) + NADPH + H(+)(in) = NADH + NADP(+) + H(+)(out)</text>
        <dbReference type="Rhea" id="RHEA:47992"/>
        <dbReference type="ChEBI" id="CHEBI:15378"/>
        <dbReference type="ChEBI" id="CHEBI:57540"/>
        <dbReference type="ChEBI" id="CHEBI:57783"/>
        <dbReference type="ChEBI" id="CHEBI:57945"/>
        <dbReference type="ChEBI" id="CHEBI:58349"/>
        <dbReference type="EC" id="7.1.1.1"/>
    </reaction>
</comment>
<dbReference type="AlphaFoldDB" id="L0F3R3"/>
<feature type="transmembrane region" description="Helical" evidence="10">
    <location>
        <begin position="181"/>
        <end position="202"/>
    </location>
</feature>
<feature type="transmembrane region" description="Helical" evidence="10">
    <location>
        <begin position="117"/>
        <end position="141"/>
    </location>
</feature>
<dbReference type="PANTHER" id="PTHR44758:SF1">
    <property type="entry name" value="NAD(P) TRANSHYDROGENASE SUBUNIT BETA"/>
    <property type="match status" value="1"/>
</dbReference>
<evidence type="ECO:0000256" key="6">
    <source>
        <dbReference type="ARBA" id="ARBA00022989"/>
    </source>
</evidence>
<dbReference type="InterPro" id="IPR029035">
    <property type="entry name" value="DHS-like_NAD/FAD-binding_dom"/>
</dbReference>
<reference evidence="13" key="1">
    <citation type="submission" date="2012-02" db="EMBL/GenBank/DDBJ databases">
        <title>Complete sequence of Desulfitobacterium dichloroeliminans LMG P-21439.</title>
        <authorList>
            <person name="Lucas S."/>
            <person name="Han J."/>
            <person name="Lapidus A."/>
            <person name="Cheng J.-F."/>
            <person name="Goodwin L."/>
            <person name="Pitluck S."/>
            <person name="Peters L."/>
            <person name="Ovchinnikova G."/>
            <person name="Teshima H."/>
            <person name="Detter J.C."/>
            <person name="Han C."/>
            <person name="Tapia R."/>
            <person name="Land M."/>
            <person name="Hauser L."/>
            <person name="Kyrpides N."/>
            <person name="Ivanova N."/>
            <person name="Pagani I."/>
            <person name="Kruse T."/>
            <person name="de Vos W.M."/>
            <person name="Boon N."/>
            <person name="Smidt H."/>
            <person name="Woyke T."/>
        </authorList>
    </citation>
    <scope>NUCLEOTIDE SEQUENCE [LARGE SCALE GENOMIC DNA]</scope>
    <source>
        <strain evidence="13">LMG P-21439 / DCA1</strain>
    </source>
</reference>
<feature type="transmembrane region" description="Helical" evidence="10">
    <location>
        <begin position="6"/>
        <end position="24"/>
    </location>
</feature>
<dbReference type="EC" id="7.1.1.1" evidence="2"/>
<evidence type="ECO:0000256" key="8">
    <source>
        <dbReference type="ARBA" id="ARBA00023136"/>
    </source>
</evidence>
<evidence type="ECO:0000256" key="9">
    <source>
        <dbReference type="ARBA" id="ARBA00048202"/>
    </source>
</evidence>
<proteinExistence type="predicted"/>
<feature type="transmembrane region" description="Helical" evidence="10">
    <location>
        <begin position="153"/>
        <end position="175"/>
    </location>
</feature>
<comment type="subcellular location">
    <subcellularLocation>
        <location evidence="1">Membrane</location>
        <topology evidence="1">Multi-pass membrane protein</topology>
    </subcellularLocation>
</comment>
<dbReference type="SUPFAM" id="SSF52467">
    <property type="entry name" value="DHS-like NAD/FAD-binding domain"/>
    <property type="match status" value="2"/>
</dbReference>
<gene>
    <name evidence="12" type="ordered locus">Desdi_0268</name>
</gene>
<keyword evidence="7" id="KW-0520">NAD</keyword>
<dbReference type="EMBL" id="CP003344">
    <property type="protein sequence ID" value="AGA67817.1"/>
    <property type="molecule type" value="Genomic_DNA"/>
</dbReference>
<evidence type="ECO:0000313" key="13">
    <source>
        <dbReference type="Proteomes" id="UP000010797"/>
    </source>
</evidence>
<keyword evidence="6 10" id="KW-1133">Transmembrane helix</keyword>
<dbReference type="PANTHER" id="PTHR44758">
    <property type="entry name" value="NAD(P) TRANSHYDROGENASE SUBUNIT BETA"/>
    <property type="match status" value="1"/>
</dbReference>
<keyword evidence="8 10" id="KW-0472">Membrane</keyword>
<dbReference type="KEGG" id="ddl:Desdi_0268"/>
<evidence type="ECO:0000256" key="3">
    <source>
        <dbReference type="ARBA" id="ARBA00022692"/>
    </source>
</evidence>
<evidence type="ECO:0000256" key="1">
    <source>
        <dbReference type="ARBA" id="ARBA00004141"/>
    </source>
</evidence>
<evidence type="ECO:0000256" key="2">
    <source>
        <dbReference type="ARBA" id="ARBA00012943"/>
    </source>
</evidence>
<dbReference type="GO" id="GO:0016020">
    <property type="term" value="C:membrane"/>
    <property type="evidence" value="ECO:0007669"/>
    <property type="project" value="UniProtKB-SubCell"/>
</dbReference>
<dbReference type="eggNOG" id="COG1282">
    <property type="taxonomic scope" value="Bacteria"/>
</dbReference>
<protein>
    <recommendedName>
        <fullName evidence="2">proton-translocating NAD(P)(+) transhydrogenase</fullName>
        <ecNumber evidence="2">7.1.1.1</ecNumber>
    </recommendedName>
</protein>
<feature type="transmembrane region" description="Helical" evidence="10">
    <location>
        <begin position="61"/>
        <end position="79"/>
    </location>
</feature>
<evidence type="ECO:0000256" key="7">
    <source>
        <dbReference type="ARBA" id="ARBA00023027"/>
    </source>
</evidence>
<dbReference type="GO" id="GO:0008750">
    <property type="term" value="F:proton-translocating NAD(P)+ transhydrogenase activity"/>
    <property type="evidence" value="ECO:0007669"/>
    <property type="project" value="UniProtKB-EC"/>
</dbReference>
<dbReference type="STRING" id="871963.Desdi_0268"/>
<sequence>MLGISAPVYFGMSFLLVVGFLSGIKKMNSPRTAVTGNAIGAITMMLAIILALLYYEISDLTSVLVAFFVGGLIGLVIAVKVKMIHMPQSVAFLNGVGATASALIALATILNGDATTFFVQVTSVLALIIGSMAMSGSLIAVGKLSGVLSPKPVVLKGHSAIFFATVSILILLWALSPFVPLTMTFVLLALGLAIFFGFLFAVRIGGADMPIMISLLNALTGVAGGAAGLAIYEPLLVAVGGIVGASGLILTQIMCRAMNRHLWAILTGKTTMSSSAPVAKKATSAPPSTSEAPATDLQSVLIKASTVIIVPGYGMALAQAQHEVKTLADTLEAQGKEVCFAVHPVAGRMPGHMNVLLAEAGVDYDKLLEMDEVNPRFPNTDVVVVIGSNDVINPAARNAVGTPIYGMPILDVEAAKHVIICNFDEKPGYAGVDNPLYDGRKGVTLMLGDAKKTVAALVDEVNREMTAGMAEGPSATDLQSVLTKASTVIIVPGYGMALAQAQHEVKTLADTLEAQGKEVCFAVHPVAGRMPGHMNVLLAEAGVDYDRLLEMDEVNPRFPNTDVVVVIGSNDVINPAARNAVGTPIYGMPILDVEAAKHVIICNFDEKPGYAGVDNPLYDGRKGVTLMLGDAKKTVAALVDEVNKELKGGLLSTG</sequence>
<evidence type="ECO:0000256" key="5">
    <source>
        <dbReference type="ARBA" id="ARBA00022967"/>
    </source>
</evidence>
<evidence type="ECO:0000256" key="10">
    <source>
        <dbReference type="SAM" id="Phobius"/>
    </source>
</evidence>
<accession>L0F3R3</accession>
<feature type="transmembrane region" description="Helical" evidence="10">
    <location>
        <begin position="36"/>
        <end position="55"/>
    </location>
</feature>